<evidence type="ECO:0000313" key="4">
    <source>
        <dbReference type="Proteomes" id="UP001332192"/>
    </source>
</evidence>
<evidence type="ECO:0000313" key="3">
    <source>
        <dbReference type="EMBL" id="WRP16860.1"/>
    </source>
</evidence>
<keyword evidence="4" id="KW-1185">Reference proteome</keyword>
<reference evidence="3 4" key="1">
    <citation type="journal article" date="2024" name="Front. Microbiol.">
        <title>Novel thermophilic genera Geochorda gen. nov. and Carboxydochorda gen. nov. from the deep terrestrial subsurface reveal the ecophysiological diversity in the class Limnochordia.</title>
        <authorList>
            <person name="Karnachuk O.V."/>
            <person name="Lukina A.P."/>
            <person name="Avakyan M.R."/>
            <person name="Kadnikov V.V."/>
            <person name="Begmatov S."/>
            <person name="Beletsky A.V."/>
            <person name="Vlasova K.G."/>
            <person name="Novikov A.A."/>
            <person name="Shcherbakova V.A."/>
            <person name="Mardanov A.V."/>
            <person name="Ravin N.V."/>
        </authorList>
    </citation>
    <scope>NUCLEOTIDE SEQUENCE [LARGE SCALE GENOMIC DNA]</scope>
    <source>
        <strain evidence="3 4">L945</strain>
    </source>
</reference>
<gene>
    <name evidence="3" type="ORF">U7230_12315</name>
</gene>
<dbReference type="InterPro" id="IPR009620">
    <property type="entry name" value="UPF0236"/>
</dbReference>
<sequence length="297" mass="31985">MGGAAAGKAAALGVEARRFARGLGAGKPGRPAFSAEREVCLGRGSADRGVLVEGIATFRRALRPPPGAAVGGQQRRGCVGPRGSGVAGHRRVAPRSVSSQCGAGAVLGWHTPLLRRAKQAARRGDWARLVAVFDQAKADPACAVAKEELERVRAYLEANRDGLDDWRLRDQPLPEPARGLGATEPSVRHVVADRLKGKAAWSRRGAHPMMQLRCLRHEGRLKGWLANWTAGSWPVRSEQPVLVRLARKVRRGLVEIDPQAWLQAHVPILSHPDARQTATGVALRSRLAWAAPWGARL</sequence>
<dbReference type="Pfam" id="PF06782">
    <property type="entry name" value="UPF0236"/>
    <property type="match status" value="1"/>
</dbReference>
<name>A0ABZ1BW71_9FIRM</name>
<comment type="similarity">
    <text evidence="1">Belongs to the UPF0236 family.</text>
</comment>
<protein>
    <submittedName>
        <fullName evidence="3">UPF0236 family protein</fullName>
    </submittedName>
</protein>
<organism evidence="3 4">
    <name type="scientific">Carboxydichorda subterranea</name>
    <dbReference type="NCBI Taxonomy" id="3109565"/>
    <lineage>
        <taxon>Bacteria</taxon>
        <taxon>Bacillati</taxon>
        <taxon>Bacillota</taxon>
        <taxon>Limnochordia</taxon>
        <taxon>Limnochordales</taxon>
        <taxon>Geochordaceae</taxon>
        <taxon>Carboxydichorda</taxon>
    </lineage>
</organism>
<evidence type="ECO:0000256" key="2">
    <source>
        <dbReference type="SAM" id="MobiDB-lite"/>
    </source>
</evidence>
<dbReference type="Proteomes" id="UP001332192">
    <property type="component" value="Chromosome"/>
</dbReference>
<feature type="region of interest" description="Disordered" evidence="2">
    <location>
        <begin position="66"/>
        <end position="89"/>
    </location>
</feature>
<evidence type="ECO:0000256" key="1">
    <source>
        <dbReference type="ARBA" id="ARBA00006539"/>
    </source>
</evidence>
<dbReference type="EMBL" id="CP141615">
    <property type="protein sequence ID" value="WRP16860.1"/>
    <property type="molecule type" value="Genomic_DNA"/>
</dbReference>
<proteinExistence type="inferred from homology"/>
<accession>A0ABZ1BW71</accession>